<evidence type="ECO:0000256" key="1">
    <source>
        <dbReference type="SAM" id="Phobius"/>
    </source>
</evidence>
<name>A0A840VBS3_9BACT</name>
<evidence type="ECO:0000313" key="2">
    <source>
        <dbReference type="EMBL" id="MBB5351380.1"/>
    </source>
</evidence>
<dbReference type="Proteomes" id="UP000557717">
    <property type="component" value="Unassembled WGS sequence"/>
</dbReference>
<dbReference type="EMBL" id="JACHFD010000006">
    <property type="protein sequence ID" value="MBB5351380.1"/>
    <property type="molecule type" value="Genomic_DNA"/>
</dbReference>
<sequence>MIPSSAALFFCGVILFAVSFFFGWCLHALWSAGRVARAVELARRETENLFHAHGVRDPREATSARIQ</sequence>
<keyword evidence="1" id="KW-0812">Transmembrane</keyword>
<accession>A0A840VBS3</accession>
<gene>
    <name evidence="2" type="ORF">HNR46_001616</name>
</gene>
<reference evidence="2 3" key="1">
    <citation type="submission" date="2020-08" db="EMBL/GenBank/DDBJ databases">
        <title>Genomic Encyclopedia of Type Strains, Phase IV (KMG-IV): sequencing the most valuable type-strain genomes for metagenomic binning, comparative biology and taxonomic classification.</title>
        <authorList>
            <person name="Goeker M."/>
        </authorList>
    </citation>
    <scope>NUCLEOTIDE SEQUENCE [LARGE SCALE GENOMIC DNA]</scope>
    <source>
        <strain evidence="2 3">YC6886</strain>
    </source>
</reference>
<evidence type="ECO:0000313" key="3">
    <source>
        <dbReference type="Proteomes" id="UP000557717"/>
    </source>
</evidence>
<keyword evidence="1" id="KW-1133">Transmembrane helix</keyword>
<organism evidence="2 3">
    <name type="scientific">Haloferula luteola</name>
    <dbReference type="NCBI Taxonomy" id="595692"/>
    <lineage>
        <taxon>Bacteria</taxon>
        <taxon>Pseudomonadati</taxon>
        <taxon>Verrucomicrobiota</taxon>
        <taxon>Verrucomicrobiia</taxon>
        <taxon>Verrucomicrobiales</taxon>
        <taxon>Verrucomicrobiaceae</taxon>
        <taxon>Haloferula</taxon>
    </lineage>
</organism>
<protein>
    <submittedName>
        <fullName evidence="2">Uncharacterized protein</fullName>
    </submittedName>
</protein>
<proteinExistence type="predicted"/>
<feature type="transmembrane region" description="Helical" evidence="1">
    <location>
        <begin position="6"/>
        <end position="30"/>
    </location>
</feature>
<keyword evidence="3" id="KW-1185">Reference proteome</keyword>
<dbReference type="AlphaFoldDB" id="A0A840VBS3"/>
<comment type="caution">
    <text evidence="2">The sequence shown here is derived from an EMBL/GenBank/DDBJ whole genome shotgun (WGS) entry which is preliminary data.</text>
</comment>
<keyword evidence="1" id="KW-0472">Membrane</keyword>